<name>A0A5C8PCM7_9HYPH</name>
<comment type="similarity">
    <text evidence="1">Belongs to the UPF0065 (bug) family.</text>
</comment>
<sequence>MGVRRRAVLAGSVAASLGAPAIAVAQSTSWPTGAIRFVVPFPPGGSTDPITRIIQAKLTELYGWNVVVENKPGGSGVVGAAVAAKAPPDGHTWLFVFDNHILNPVWNATLPYRDEELMPVMQIGRSAQGIAAYPTRPYDRFAEVITAARAAPGKISVGALAASLAQIFLAFLQKENGFVLNVIPYKGGGPLFQDALAGVTDLSVSSLANMMPHVRAGKLKLAGVTGATRSRLAPDVATLGEQGVKALPSYSWWGVYAPSGTPAPIVERMHAAIAKAVRTADVTQKFVEQFDMEVVLSAPADFAALTRKEQEFWGAVIRENSLKPE</sequence>
<evidence type="ECO:0000313" key="3">
    <source>
        <dbReference type="EMBL" id="TXL71563.1"/>
    </source>
</evidence>
<evidence type="ECO:0008006" key="5">
    <source>
        <dbReference type="Google" id="ProtNLM"/>
    </source>
</evidence>
<proteinExistence type="inferred from homology"/>
<dbReference type="PIRSF" id="PIRSF017082">
    <property type="entry name" value="YflP"/>
    <property type="match status" value="1"/>
</dbReference>
<dbReference type="PANTHER" id="PTHR42928">
    <property type="entry name" value="TRICARBOXYLATE-BINDING PROTEIN"/>
    <property type="match status" value="1"/>
</dbReference>
<protein>
    <recommendedName>
        <fullName evidence="5">Tripartite tricarboxylate transporter substrate binding protein</fullName>
    </recommendedName>
</protein>
<evidence type="ECO:0000256" key="1">
    <source>
        <dbReference type="ARBA" id="ARBA00006987"/>
    </source>
</evidence>
<evidence type="ECO:0000256" key="2">
    <source>
        <dbReference type="SAM" id="SignalP"/>
    </source>
</evidence>
<evidence type="ECO:0000313" key="4">
    <source>
        <dbReference type="Proteomes" id="UP000321638"/>
    </source>
</evidence>
<dbReference type="RefSeq" id="WP_147850633.1">
    <property type="nucleotide sequence ID" value="NZ_VDUZ01000042.1"/>
</dbReference>
<dbReference type="InterPro" id="IPR005064">
    <property type="entry name" value="BUG"/>
</dbReference>
<dbReference type="Proteomes" id="UP000321638">
    <property type="component" value="Unassembled WGS sequence"/>
</dbReference>
<dbReference type="Pfam" id="PF03401">
    <property type="entry name" value="TctC"/>
    <property type="match status" value="1"/>
</dbReference>
<dbReference type="AlphaFoldDB" id="A0A5C8PCM7"/>
<dbReference type="PANTHER" id="PTHR42928:SF5">
    <property type="entry name" value="BLR1237 PROTEIN"/>
    <property type="match status" value="1"/>
</dbReference>
<comment type="caution">
    <text evidence="3">The sequence shown here is derived from an EMBL/GenBank/DDBJ whole genome shotgun (WGS) entry which is preliminary data.</text>
</comment>
<gene>
    <name evidence="3" type="ORF">FHP25_29760</name>
</gene>
<keyword evidence="2" id="KW-0732">Signal</keyword>
<keyword evidence="4" id="KW-1185">Reference proteome</keyword>
<dbReference type="Gene3D" id="3.40.190.10">
    <property type="entry name" value="Periplasmic binding protein-like II"/>
    <property type="match status" value="1"/>
</dbReference>
<dbReference type="Gene3D" id="3.40.190.150">
    <property type="entry name" value="Bordetella uptake gene, domain 1"/>
    <property type="match status" value="1"/>
</dbReference>
<reference evidence="3 4" key="1">
    <citation type="submission" date="2019-06" db="EMBL/GenBank/DDBJ databases">
        <title>New taxonomy in bacterial strain CC-CFT640, isolated from vineyard.</title>
        <authorList>
            <person name="Lin S.-Y."/>
            <person name="Tsai C.-F."/>
            <person name="Young C.-C."/>
        </authorList>
    </citation>
    <scope>NUCLEOTIDE SEQUENCE [LARGE SCALE GENOMIC DNA]</scope>
    <source>
        <strain evidence="3 4">CC-CFT640</strain>
    </source>
</reference>
<dbReference type="InterPro" id="IPR042100">
    <property type="entry name" value="Bug_dom1"/>
</dbReference>
<dbReference type="OrthoDB" id="8251536at2"/>
<organism evidence="3 4">
    <name type="scientific">Vineibacter terrae</name>
    <dbReference type="NCBI Taxonomy" id="2586908"/>
    <lineage>
        <taxon>Bacteria</taxon>
        <taxon>Pseudomonadati</taxon>
        <taxon>Pseudomonadota</taxon>
        <taxon>Alphaproteobacteria</taxon>
        <taxon>Hyphomicrobiales</taxon>
        <taxon>Vineibacter</taxon>
    </lineage>
</organism>
<dbReference type="EMBL" id="VDUZ01000042">
    <property type="protein sequence ID" value="TXL71563.1"/>
    <property type="molecule type" value="Genomic_DNA"/>
</dbReference>
<feature type="chain" id="PRO_5022661969" description="Tripartite tricarboxylate transporter substrate binding protein" evidence="2">
    <location>
        <begin position="26"/>
        <end position="325"/>
    </location>
</feature>
<feature type="signal peptide" evidence="2">
    <location>
        <begin position="1"/>
        <end position="25"/>
    </location>
</feature>
<accession>A0A5C8PCM7</accession>